<gene>
    <name evidence="1" type="ORF">HF292_009490</name>
</gene>
<dbReference type="Proteomes" id="UP001196097">
    <property type="component" value="Chromosome"/>
</dbReference>
<evidence type="ECO:0000313" key="2">
    <source>
        <dbReference type="Proteomes" id="UP001196097"/>
    </source>
</evidence>
<organism evidence="1 2">
    <name type="scientific">Acidithiobacillus ferruginosus</name>
    <dbReference type="NCBI Taxonomy" id="3063951"/>
    <lineage>
        <taxon>Bacteria</taxon>
        <taxon>Pseudomonadati</taxon>
        <taxon>Pseudomonadota</taxon>
        <taxon>Acidithiobacillia</taxon>
        <taxon>Acidithiobacillales</taxon>
        <taxon>Acidithiobacillaceae</taxon>
        <taxon>Acidithiobacillus</taxon>
    </lineage>
</organism>
<dbReference type="EMBL" id="CP130946">
    <property type="protein sequence ID" value="XRP72039.1"/>
    <property type="molecule type" value="Genomic_DNA"/>
</dbReference>
<sequence>MKHKIVYFALIMGMFALSGCASLTNPVPIAGQPQTAKQKYAQEHQNGVETFLSEVI</sequence>
<reference evidence="1 2" key="1">
    <citation type="journal article" date="2021" name="ISME J.">
        <title>Genomic evolution of the class Acidithiobacillia: deep-branching Proteobacteria living in extreme acidic conditions.</title>
        <authorList>
            <person name="Moya-Beltran A."/>
            <person name="Beard S."/>
            <person name="Rojas-Villalobos C."/>
            <person name="Issotta F."/>
            <person name="Gallardo Y."/>
            <person name="Ulloa R."/>
            <person name="Giaveno A."/>
            <person name="Degli Esposti M."/>
            <person name="Johnson D.B."/>
            <person name="Quatrini R."/>
        </authorList>
    </citation>
    <scope>NUCLEOTIDE SEQUENCE [LARGE SCALE GENOMIC DNA]</scope>
    <source>
        <strain evidence="1 2">CF3</strain>
    </source>
</reference>
<accession>A0ACD5IH85</accession>
<evidence type="ECO:0000313" key="1">
    <source>
        <dbReference type="EMBL" id="XRP72039.1"/>
    </source>
</evidence>
<name>A0ACD5IH85_9PROT</name>
<proteinExistence type="predicted"/>
<keyword evidence="2" id="KW-1185">Reference proteome</keyword>
<protein>
    <submittedName>
        <fullName evidence="1">Uncharacterized protein</fullName>
    </submittedName>
</protein>